<organism evidence="2 3">
    <name type="scientific">Spiribacter aquaticus</name>
    <dbReference type="NCBI Taxonomy" id="1935996"/>
    <lineage>
        <taxon>Bacteria</taxon>
        <taxon>Pseudomonadati</taxon>
        <taxon>Pseudomonadota</taxon>
        <taxon>Gammaproteobacteria</taxon>
        <taxon>Chromatiales</taxon>
        <taxon>Ectothiorhodospiraceae</taxon>
        <taxon>Spiribacter</taxon>
    </lineage>
</organism>
<dbReference type="InterPro" id="IPR027373">
    <property type="entry name" value="RHH_dom"/>
</dbReference>
<sequence>MCEVYASTPHERYDSSTRSVRLSGFVTSIRLENEFWWILEKLSAEQHLSVPQFITEIHDEVLARQGEVRNLASLLRVCCARYLERQIPEDAASMGAVVGSR</sequence>
<keyword evidence="3" id="KW-1185">Reference proteome</keyword>
<dbReference type="EMBL" id="VMKP01000004">
    <property type="protein sequence ID" value="TVO63840.1"/>
    <property type="molecule type" value="Genomic_DNA"/>
</dbReference>
<dbReference type="AlphaFoldDB" id="A0A557RFA7"/>
<accession>A0A557RFA7</accession>
<evidence type="ECO:0000313" key="2">
    <source>
        <dbReference type="EMBL" id="TVO63840.1"/>
    </source>
</evidence>
<dbReference type="RefSeq" id="WP_110882686.1">
    <property type="nucleotide sequence ID" value="NZ_VMKP01000004.1"/>
</dbReference>
<feature type="domain" description="Ribbon-helix-helix" evidence="1">
    <location>
        <begin position="16"/>
        <end position="83"/>
    </location>
</feature>
<protein>
    <submittedName>
        <fullName evidence="2">Ribbon-helix-helix domain-containing protein</fullName>
    </submittedName>
</protein>
<dbReference type="Pfam" id="PF13467">
    <property type="entry name" value="RHH_4"/>
    <property type="match status" value="1"/>
</dbReference>
<evidence type="ECO:0000313" key="3">
    <source>
        <dbReference type="Proteomes" id="UP000316688"/>
    </source>
</evidence>
<gene>
    <name evidence="2" type="ORF">FPL11_09300</name>
</gene>
<evidence type="ECO:0000259" key="1">
    <source>
        <dbReference type="Pfam" id="PF13467"/>
    </source>
</evidence>
<name>A0A557RFA7_9GAMM</name>
<reference evidence="2 3" key="1">
    <citation type="submission" date="2019-07" db="EMBL/GenBank/DDBJ databases">
        <title>Reclasification of Spiribacter aquaticus.</title>
        <authorList>
            <person name="Leon M.J."/>
            <person name="Sanchez-Porro C."/>
            <person name="Ventosa A."/>
        </authorList>
    </citation>
    <scope>NUCLEOTIDE SEQUENCE [LARGE SCALE GENOMIC DNA]</scope>
    <source>
        <strain evidence="2 3">SP30</strain>
    </source>
</reference>
<proteinExistence type="predicted"/>
<comment type="caution">
    <text evidence="2">The sequence shown here is derived from an EMBL/GenBank/DDBJ whole genome shotgun (WGS) entry which is preliminary data.</text>
</comment>
<dbReference type="InterPro" id="IPR038268">
    <property type="entry name" value="RHH_sf"/>
</dbReference>
<dbReference type="Gene3D" id="1.10.3990.20">
    <property type="entry name" value="protein bp1543"/>
    <property type="match status" value="1"/>
</dbReference>
<dbReference type="Proteomes" id="UP000316688">
    <property type="component" value="Unassembled WGS sequence"/>
</dbReference>